<evidence type="ECO:0000313" key="1">
    <source>
        <dbReference type="EMBL" id="KAK8838501.1"/>
    </source>
</evidence>
<dbReference type="EMBL" id="JAPFFF010000055">
    <property type="protein sequence ID" value="KAK8838501.1"/>
    <property type="molecule type" value="Genomic_DNA"/>
</dbReference>
<dbReference type="InterPro" id="IPR032675">
    <property type="entry name" value="LRR_dom_sf"/>
</dbReference>
<dbReference type="InterPro" id="IPR026906">
    <property type="entry name" value="LRR_5"/>
</dbReference>
<protein>
    <recommendedName>
        <fullName evidence="3">Leucine-rich repeat domain-containing protein</fullName>
    </recommendedName>
</protein>
<comment type="caution">
    <text evidence="1">The sequence shown here is derived from an EMBL/GenBank/DDBJ whole genome shotgun (WGS) entry which is preliminary data.</text>
</comment>
<dbReference type="Proteomes" id="UP001470230">
    <property type="component" value="Unassembled WGS sequence"/>
</dbReference>
<dbReference type="SUPFAM" id="SSF52058">
    <property type="entry name" value="L domain-like"/>
    <property type="match status" value="2"/>
</dbReference>
<keyword evidence="2" id="KW-1185">Reference proteome</keyword>
<dbReference type="PANTHER" id="PTHR45661">
    <property type="entry name" value="SURFACE ANTIGEN"/>
    <property type="match status" value="1"/>
</dbReference>
<dbReference type="InterPro" id="IPR053139">
    <property type="entry name" value="Surface_bspA-like"/>
</dbReference>
<dbReference type="Pfam" id="PF13306">
    <property type="entry name" value="LRR_5"/>
    <property type="match status" value="4"/>
</dbReference>
<gene>
    <name evidence="1" type="ORF">M9Y10_033129</name>
</gene>
<dbReference type="Gene3D" id="3.80.10.10">
    <property type="entry name" value="Ribonuclease Inhibitor"/>
    <property type="match status" value="3"/>
</dbReference>
<organism evidence="1 2">
    <name type="scientific">Tritrichomonas musculus</name>
    <dbReference type="NCBI Taxonomy" id="1915356"/>
    <lineage>
        <taxon>Eukaryota</taxon>
        <taxon>Metamonada</taxon>
        <taxon>Parabasalia</taxon>
        <taxon>Tritrichomonadida</taxon>
        <taxon>Tritrichomonadidae</taxon>
        <taxon>Tritrichomonas</taxon>
    </lineage>
</organism>
<sequence length="518" mass="59122">MTINEKLIDQNEIIIEKNLLFVLNNEEKIASVVGNESAEGDIIIPRSIKYKKQEYLITCIMKDAFESSDIINSIRFPNDSEIRIIERAAFANSSIKSLTIPSSITELKEGWLLGTHDLEQIQIVENKKSKNICFEGNFIVGKSDQKSDIFDVLIFARRDIKLALIPSKIKKIASYAFAYSKIESITISHHINEISEGTFFFCHKLRNIQIPRKSKLKTISKAAFSSHNIESITIPSSIEKFGDGWCNQTVGLKSIKIKKNSQQNISYFEKKFIIRKTDIKSDTFDSIIFACRDIRFCSIPSFIKRIDSCAFAYSKIEYITISPHLTEICDNAFSLCRNLRGIKIPDNSELHKIGKSAFCWTSIESFTISHHITEICEKTFYFCKNLREVKFPKNSNLKIIGRDAFSWSSIESIKIPLHVTHICDCAFLGCNKLKNVEIPYYSELSFIGKLAFSETLINNMVIPPDVNHIGENAFSECKDLQIIEINENYELECNGKNIFENCKKAILMISKNPKIIIS</sequence>
<dbReference type="PANTHER" id="PTHR45661:SF3">
    <property type="entry name" value="IG-LIKE DOMAIN-CONTAINING PROTEIN"/>
    <property type="match status" value="1"/>
</dbReference>
<evidence type="ECO:0008006" key="3">
    <source>
        <dbReference type="Google" id="ProtNLM"/>
    </source>
</evidence>
<name>A0ABR2GXW8_9EUKA</name>
<accession>A0ABR2GXW8</accession>
<evidence type="ECO:0000313" key="2">
    <source>
        <dbReference type="Proteomes" id="UP001470230"/>
    </source>
</evidence>
<proteinExistence type="predicted"/>
<reference evidence="1 2" key="1">
    <citation type="submission" date="2024-04" db="EMBL/GenBank/DDBJ databases">
        <title>Tritrichomonas musculus Genome.</title>
        <authorList>
            <person name="Alves-Ferreira E."/>
            <person name="Grigg M."/>
            <person name="Lorenzi H."/>
            <person name="Galac M."/>
        </authorList>
    </citation>
    <scope>NUCLEOTIDE SEQUENCE [LARGE SCALE GENOMIC DNA]</scope>
    <source>
        <strain evidence="1 2">EAF2021</strain>
    </source>
</reference>